<gene>
    <name evidence="13" type="ORF">SAMEA4412673_02503</name>
</gene>
<keyword evidence="3" id="KW-0645">Protease</keyword>
<evidence type="ECO:0000256" key="7">
    <source>
        <dbReference type="ARBA" id="ARBA00022833"/>
    </source>
</evidence>
<dbReference type="Proteomes" id="UP000215355">
    <property type="component" value="Chromosome 1"/>
</dbReference>
<dbReference type="GO" id="GO:0046872">
    <property type="term" value="F:metal ion binding"/>
    <property type="evidence" value="ECO:0007669"/>
    <property type="project" value="UniProtKB-KW"/>
</dbReference>
<evidence type="ECO:0000259" key="12">
    <source>
        <dbReference type="Pfam" id="PF01435"/>
    </source>
</evidence>
<keyword evidence="5" id="KW-0479">Metal-binding</keyword>
<keyword evidence="2" id="KW-1003">Cell membrane</keyword>
<keyword evidence="6" id="KW-0378">Hydrolase</keyword>
<dbReference type="RefSeq" id="WP_093097345.1">
    <property type="nucleotide sequence ID" value="NZ_FNGK01000001.1"/>
</dbReference>
<dbReference type="CDD" id="cd07328">
    <property type="entry name" value="M48_Ste24p_like"/>
    <property type="match status" value="1"/>
</dbReference>
<keyword evidence="10 11" id="KW-0472">Membrane</keyword>
<dbReference type="InterPro" id="IPR050083">
    <property type="entry name" value="HtpX_protease"/>
</dbReference>
<name>A0AAJ5C0W1_9SPHI</name>
<keyword evidence="4 11" id="KW-0812">Transmembrane</keyword>
<evidence type="ECO:0000256" key="6">
    <source>
        <dbReference type="ARBA" id="ARBA00022801"/>
    </source>
</evidence>
<evidence type="ECO:0000256" key="8">
    <source>
        <dbReference type="ARBA" id="ARBA00022989"/>
    </source>
</evidence>
<evidence type="ECO:0000256" key="9">
    <source>
        <dbReference type="ARBA" id="ARBA00023049"/>
    </source>
</evidence>
<dbReference type="Pfam" id="PF01435">
    <property type="entry name" value="Peptidase_M48"/>
    <property type="match status" value="1"/>
</dbReference>
<feature type="transmembrane region" description="Helical" evidence="11">
    <location>
        <begin position="55"/>
        <end position="76"/>
    </location>
</feature>
<dbReference type="PANTHER" id="PTHR43221:SF2">
    <property type="entry name" value="PROTEASE HTPX HOMOLOG"/>
    <property type="match status" value="1"/>
</dbReference>
<sequence length="682" mass="79779">MNVQVSPAFQSRVKKTLFSILIFILVYSILLLISIGITAFFTYIGIWAIINYPNFLTITLGLGLIAAGFMILYFLIKFIFATNKTDTSDFIEITQDEQPELFAMIHDLVKEIETDFPQKVFLSHNVNASVFYNSSFWSMFFPVRKNLQIGVGLINSLTNQELRAILAHEFGHFSQRSMKVGSYVYNVNNVIFNMLYNNDTLKKMHENLANLSSYIALPLNISILSINGIQKILQKLYDYVNINYLALSREMEFHADEIAANVAGSNAMTDGLKRLSFANHSMESVISFYEKNQKLNWMPQDFYENHHAVNLFLAKKNKYEIKNGFPNVPLDAESKFNKSKLNIDNQWQSHPSTQDRINAISKLNIQVAYNNQAPAINILRNKEILFQKIKDYLFANINHQGQIQLLDPIEFQHNFAKDFEKNDFDEIYNDFYFFLNPIIDDFSNVDYHAAPIPISELFSDQNRDLSFELNSLSNDKQTLIDINKKAYNIKSFDYDGVKYKSSEANRILEAVEVEIKTKQAQINEINKKAFETFYSLAANDLSKNQLMKYYEDLKEMDTIFNEKIEFYFELNQKYYFIYEQVEYSDIINNLMKNKPLEKRLKTEIAALLTNSELVEELPEDLLNSLNEFQNNELEYFKANQYDDNNLTLLFTAIHNYYNLIFRSYFLHKYKLLKFQKEIYDSQ</sequence>
<protein>
    <submittedName>
        <fullName evidence="13">Heat shock protein HtpX</fullName>
    </submittedName>
</protein>
<keyword evidence="7" id="KW-0862">Zinc</keyword>
<evidence type="ECO:0000313" key="14">
    <source>
        <dbReference type="Proteomes" id="UP000215355"/>
    </source>
</evidence>
<evidence type="ECO:0000256" key="4">
    <source>
        <dbReference type="ARBA" id="ARBA00022692"/>
    </source>
</evidence>
<evidence type="ECO:0000256" key="3">
    <source>
        <dbReference type="ARBA" id="ARBA00022670"/>
    </source>
</evidence>
<accession>A0AAJ5C0W1</accession>
<proteinExistence type="predicted"/>
<evidence type="ECO:0000313" key="13">
    <source>
        <dbReference type="EMBL" id="SNV51724.1"/>
    </source>
</evidence>
<evidence type="ECO:0000256" key="10">
    <source>
        <dbReference type="ARBA" id="ARBA00023136"/>
    </source>
</evidence>
<dbReference type="Gene3D" id="3.30.2010.10">
    <property type="entry name" value="Metalloproteases ('zincins'), catalytic domain"/>
    <property type="match status" value="1"/>
</dbReference>
<evidence type="ECO:0000256" key="5">
    <source>
        <dbReference type="ARBA" id="ARBA00022723"/>
    </source>
</evidence>
<keyword evidence="9" id="KW-0482">Metalloprotease</keyword>
<evidence type="ECO:0000256" key="11">
    <source>
        <dbReference type="SAM" id="Phobius"/>
    </source>
</evidence>
<feature type="transmembrane region" description="Helical" evidence="11">
    <location>
        <begin position="20"/>
        <end position="49"/>
    </location>
</feature>
<reference evidence="13 14" key="1">
    <citation type="submission" date="2017-06" db="EMBL/GenBank/DDBJ databases">
        <authorList>
            <consortium name="Pathogen Informatics"/>
        </authorList>
    </citation>
    <scope>NUCLEOTIDE SEQUENCE [LARGE SCALE GENOMIC DNA]</scope>
    <source>
        <strain evidence="13 14">NCTC12149</strain>
    </source>
</reference>
<evidence type="ECO:0000256" key="1">
    <source>
        <dbReference type="ARBA" id="ARBA00001947"/>
    </source>
</evidence>
<dbReference type="KEGG" id="smiz:4412673_02503"/>
<dbReference type="InterPro" id="IPR001915">
    <property type="entry name" value="Peptidase_M48"/>
</dbReference>
<keyword evidence="8 11" id="KW-1133">Transmembrane helix</keyword>
<dbReference type="GO" id="GO:0006508">
    <property type="term" value="P:proteolysis"/>
    <property type="evidence" value="ECO:0007669"/>
    <property type="project" value="UniProtKB-KW"/>
</dbReference>
<keyword evidence="13" id="KW-0346">Stress response</keyword>
<evidence type="ECO:0000256" key="2">
    <source>
        <dbReference type="ARBA" id="ARBA00022475"/>
    </source>
</evidence>
<dbReference type="AlphaFoldDB" id="A0AAJ5C0W1"/>
<dbReference type="EMBL" id="LT906468">
    <property type="protein sequence ID" value="SNV51724.1"/>
    <property type="molecule type" value="Genomic_DNA"/>
</dbReference>
<organism evidence="13 14">
    <name type="scientific">Sphingobacterium mizutaii</name>
    <dbReference type="NCBI Taxonomy" id="1010"/>
    <lineage>
        <taxon>Bacteria</taxon>
        <taxon>Pseudomonadati</taxon>
        <taxon>Bacteroidota</taxon>
        <taxon>Sphingobacteriia</taxon>
        <taxon>Sphingobacteriales</taxon>
        <taxon>Sphingobacteriaceae</taxon>
        <taxon>Sphingobacterium</taxon>
    </lineage>
</organism>
<feature type="domain" description="Peptidase M48" evidence="12">
    <location>
        <begin position="98"/>
        <end position="362"/>
    </location>
</feature>
<comment type="cofactor">
    <cofactor evidence="1">
        <name>Zn(2+)</name>
        <dbReference type="ChEBI" id="CHEBI:29105"/>
    </cofactor>
</comment>
<dbReference type="PANTHER" id="PTHR43221">
    <property type="entry name" value="PROTEASE HTPX"/>
    <property type="match status" value="1"/>
</dbReference>
<dbReference type="GO" id="GO:0004222">
    <property type="term" value="F:metalloendopeptidase activity"/>
    <property type="evidence" value="ECO:0007669"/>
    <property type="project" value="InterPro"/>
</dbReference>